<dbReference type="PANTHER" id="PTHR28034:SF1">
    <property type="entry name" value="NUCLEOMORPHIN"/>
    <property type="match status" value="1"/>
</dbReference>
<feature type="compositionally biased region" description="Basic residues" evidence="1">
    <location>
        <begin position="305"/>
        <end position="324"/>
    </location>
</feature>
<keyword evidence="4" id="KW-1185">Reference proteome</keyword>
<gene>
    <name evidence="3" type="ORF">CC86DRAFT_467290</name>
</gene>
<feature type="compositionally biased region" description="Basic and acidic residues" evidence="1">
    <location>
        <begin position="1"/>
        <end position="11"/>
    </location>
</feature>
<dbReference type="PANTHER" id="PTHR28034">
    <property type="entry name" value="SET1 COMPLEX COMPONENT SHG1"/>
    <property type="match status" value="1"/>
</dbReference>
<evidence type="ECO:0000313" key="4">
    <source>
        <dbReference type="Proteomes" id="UP000799424"/>
    </source>
</evidence>
<feature type="compositionally biased region" description="Basic and acidic residues" evidence="1">
    <location>
        <begin position="200"/>
        <end position="286"/>
    </location>
</feature>
<reference evidence="3" key="1">
    <citation type="journal article" date="2020" name="Stud. Mycol.">
        <title>101 Dothideomycetes genomes: a test case for predicting lifestyles and emergence of pathogens.</title>
        <authorList>
            <person name="Haridas S."/>
            <person name="Albert R."/>
            <person name="Binder M."/>
            <person name="Bloem J."/>
            <person name="Labutti K."/>
            <person name="Salamov A."/>
            <person name="Andreopoulos B."/>
            <person name="Baker S."/>
            <person name="Barry K."/>
            <person name="Bills G."/>
            <person name="Bluhm B."/>
            <person name="Cannon C."/>
            <person name="Castanera R."/>
            <person name="Culley D."/>
            <person name="Daum C."/>
            <person name="Ezra D."/>
            <person name="Gonzalez J."/>
            <person name="Henrissat B."/>
            <person name="Kuo A."/>
            <person name="Liang C."/>
            <person name="Lipzen A."/>
            <person name="Lutzoni F."/>
            <person name="Magnuson J."/>
            <person name="Mondo S."/>
            <person name="Nolan M."/>
            <person name="Ohm R."/>
            <person name="Pangilinan J."/>
            <person name="Park H.-J."/>
            <person name="Ramirez L."/>
            <person name="Alfaro M."/>
            <person name="Sun H."/>
            <person name="Tritt A."/>
            <person name="Yoshinaga Y."/>
            <person name="Zwiers L.-H."/>
            <person name="Turgeon B."/>
            <person name="Goodwin S."/>
            <person name="Spatafora J."/>
            <person name="Crous P."/>
            <person name="Grigoriev I."/>
        </authorList>
    </citation>
    <scope>NUCLEOTIDE SEQUENCE</scope>
    <source>
        <strain evidence="3">CBS 113818</strain>
    </source>
</reference>
<dbReference type="OrthoDB" id="5579731at2759"/>
<name>A0A6A6ZXM6_9PLEO</name>
<dbReference type="AlphaFoldDB" id="A0A6A6ZXM6"/>
<feature type="compositionally biased region" description="Basic and acidic residues" evidence="1">
    <location>
        <begin position="418"/>
        <end position="443"/>
    </location>
</feature>
<dbReference type="Pfam" id="PF05205">
    <property type="entry name" value="COMPASS-Shg1"/>
    <property type="match status" value="1"/>
</dbReference>
<feature type="region of interest" description="Disordered" evidence="1">
    <location>
        <begin position="147"/>
        <end position="708"/>
    </location>
</feature>
<feature type="compositionally biased region" description="Basic residues" evidence="1">
    <location>
        <begin position="559"/>
        <end position="579"/>
    </location>
</feature>
<evidence type="ECO:0000256" key="1">
    <source>
        <dbReference type="SAM" id="MobiDB-lite"/>
    </source>
</evidence>
<evidence type="ECO:0000313" key="3">
    <source>
        <dbReference type="EMBL" id="KAF2825613.1"/>
    </source>
</evidence>
<feature type="compositionally biased region" description="Basic and acidic residues" evidence="1">
    <location>
        <begin position="325"/>
        <end position="346"/>
    </location>
</feature>
<dbReference type="InterPro" id="IPR055264">
    <property type="entry name" value="BOD1/SHG1_dom"/>
</dbReference>
<feature type="domain" description="BOD1/SHG1" evidence="2">
    <location>
        <begin position="40"/>
        <end position="141"/>
    </location>
</feature>
<feature type="compositionally biased region" description="Basic residues" evidence="1">
    <location>
        <begin position="287"/>
        <end position="297"/>
    </location>
</feature>
<protein>
    <recommendedName>
        <fullName evidence="2">BOD1/SHG1 domain-containing protein</fullName>
    </recommendedName>
</protein>
<feature type="compositionally biased region" description="Basic residues" evidence="1">
    <location>
        <begin position="691"/>
        <end position="708"/>
    </location>
</feature>
<feature type="compositionally biased region" description="Low complexity" evidence="1">
    <location>
        <begin position="595"/>
        <end position="606"/>
    </location>
</feature>
<evidence type="ECO:0000259" key="2">
    <source>
        <dbReference type="Pfam" id="PF05205"/>
    </source>
</evidence>
<feature type="compositionally biased region" description="Basic and acidic residues" evidence="1">
    <location>
        <begin position="148"/>
        <end position="194"/>
    </location>
</feature>
<dbReference type="Proteomes" id="UP000799424">
    <property type="component" value="Unassembled WGS sequence"/>
</dbReference>
<accession>A0A6A6ZXM6</accession>
<sequence>MAEVSRKRALDGDASGNSRKKLRPSELPLSQSKRSAIDNLVHTFRKKGQYDSIRKELLAQYEASSAKDELLTALKDLVENETDRNPSLLAKDPRMATTLIEGAGERMNIYGPIMNTIGALLDKLITEQGLPKMREYRSLEISAEAAAEEEKRGSKTEEAWAQEADARREAREAIHEKEREHERQIEREEKAKKDERKRREREQDEERERKRQEEKERRRKEREERDREDEERRRKDRERADKEKEEERARIKKEREEHEASREARLKKIREEDAERERRIDLERGRGGRYRGERRRSRTPERRRSRDRGRRDRSRRRSRTKSRTRSPERRQPSVKPEDIKVDDDLALKLLLQEGEQMKKSRQRPGLERSESLEPPMRKAQPPKSLVPRDPAAARLAKLDSKSQSPALRSPTKAPATPLREDDTPMKDAPPTERSQDTETRSRWDTAPPLPSKGEKSRGRSRSPSMAHSMSLRKRSKSRSKSRGSHYGRRPSRIEDDRRSSRRDDDDRHSYRPRDDRDDKRSRRDSRSHSRETHASRRKSRYDSRSPPPKRRDRTPSRSRGNRRTRDRTPPARRRHRSRSRSPDGIDRYVPGQGGAAATVATAATTSTRKRDNSRDRKRDDSRPSRKRDDSRDRNRSYRSREYDRWDASKARGGNRFDESDRYIPGGGGGGEAKVLDKKTKERSRSRDRDREKRRRKSKTRSRSRDKRR</sequence>
<feature type="compositionally biased region" description="Basic residues" evidence="1">
    <location>
        <begin position="470"/>
        <end position="490"/>
    </location>
</feature>
<feature type="compositionally biased region" description="Basic and acidic residues" evidence="1">
    <location>
        <begin position="673"/>
        <end position="690"/>
    </location>
</feature>
<organism evidence="3 4">
    <name type="scientific">Ophiobolus disseminans</name>
    <dbReference type="NCBI Taxonomy" id="1469910"/>
    <lineage>
        <taxon>Eukaryota</taxon>
        <taxon>Fungi</taxon>
        <taxon>Dikarya</taxon>
        <taxon>Ascomycota</taxon>
        <taxon>Pezizomycotina</taxon>
        <taxon>Dothideomycetes</taxon>
        <taxon>Pleosporomycetidae</taxon>
        <taxon>Pleosporales</taxon>
        <taxon>Pleosporineae</taxon>
        <taxon>Phaeosphaeriaceae</taxon>
        <taxon>Ophiobolus</taxon>
    </lineage>
</organism>
<feature type="region of interest" description="Disordered" evidence="1">
    <location>
        <begin position="1"/>
        <end position="33"/>
    </location>
</feature>
<dbReference type="EMBL" id="MU006227">
    <property type="protein sequence ID" value="KAF2825613.1"/>
    <property type="molecule type" value="Genomic_DNA"/>
</dbReference>
<feature type="compositionally biased region" description="Basic and acidic residues" evidence="1">
    <location>
        <begin position="608"/>
        <end position="661"/>
    </location>
</feature>
<proteinExistence type="predicted"/>
<feature type="compositionally biased region" description="Basic and acidic residues" evidence="1">
    <location>
        <begin position="491"/>
        <end position="534"/>
    </location>
</feature>